<evidence type="ECO:0000313" key="2">
    <source>
        <dbReference type="EMBL" id="MBX31346.1"/>
    </source>
</evidence>
<sequence>MVIGVSVETLCLGHHICIKFSTLSFLSCYKLFQFLSLSFFFSFLLFEVESNFSNAHLLLYVHKVSNYMLDFLSLFTILLSNIFYVTK</sequence>
<reference evidence="2" key="1">
    <citation type="submission" date="2018-02" db="EMBL/GenBank/DDBJ databases">
        <title>Rhizophora mucronata_Transcriptome.</title>
        <authorList>
            <person name="Meera S.P."/>
            <person name="Sreeshan A."/>
            <person name="Augustine A."/>
        </authorList>
    </citation>
    <scope>NUCLEOTIDE SEQUENCE</scope>
    <source>
        <tissue evidence="2">Leaf</tissue>
    </source>
</reference>
<keyword evidence="1" id="KW-0472">Membrane</keyword>
<proteinExistence type="predicted"/>
<protein>
    <submittedName>
        <fullName evidence="2">Uncharacterized protein</fullName>
    </submittedName>
</protein>
<keyword evidence="1" id="KW-1133">Transmembrane helix</keyword>
<organism evidence="2">
    <name type="scientific">Rhizophora mucronata</name>
    <name type="common">Asiatic mangrove</name>
    <dbReference type="NCBI Taxonomy" id="61149"/>
    <lineage>
        <taxon>Eukaryota</taxon>
        <taxon>Viridiplantae</taxon>
        <taxon>Streptophyta</taxon>
        <taxon>Embryophyta</taxon>
        <taxon>Tracheophyta</taxon>
        <taxon>Spermatophyta</taxon>
        <taxon>Magnoliopsida</taxon>
        <taxon>eudicotyledons</taxon>
        <taxon>Gunneridae</taxon>
        <taxon>Pentapetalae</taxon>
        <taxon>rosids</taxon>
        <taxon>fabids</taxon>
        <taxon>Malpighiales</taxon>
        <taxon>Rhizophoraceae</taxon>
        <taxon>Rhizophora</taxon>
    </lineage>
</organism>
<dbReference type="AlphaFoldDB" id="A0A2P2MM77"/>
<keyword evidence="1" id="KW-0812">Transmembrane</keyword>
<feature type="transmembrane region" description="Helical" evidence="1">
    <location>
        <begin position="66"/>
        <end position="85"/>
    </location>
</feature>
<dbReference type="EMBL" id="GGEC01050862">
    <property type="protein sequence ID" value="MBX31346.1"/>
    <property type="molecule type" value="Transcribed_RNA"/>
</dbReference>
<feature type="transmembrane region" description="Helical" evidence="1">
    <location>
        <begin position="28"/>
        <end position="46"/>
    </location>
</feature>
<accession>A0A2P2MM77</accession>
<name>A0A2P2MM77_RHIMU</name>
<evidence type="ECO:0000256" key="1">
    <source>
        <dbReference type="SAM" id="Phobius"/>
    </source>
</evidence>